<dbReference type="Proteomes" id="UP000256780">
    <property type="component" value="Chromosome CBM2587_a"/>
</dbReference>
<name>A0A375BIZ3_9BURK</name>
<comment type="caution">
    <text evidence="1">The sequence shown here is derived from an EMBL/GenBank/DDBJ whole genome shotgun (WGS) entry which is preliminary data.</text>
</comment>
<dbReference type="AlphaFoldDB" id="A0A375BIZ3"/>
<dbReference type="EMBL" id="OFSQ01000008">
    <property type="protein sequence ID" value="SOY46333.1"/>
    <property type="molecule type" value="Genomic_DNA"/>
</dbReference>
<gene>
    <name evidence="1" type="ORF">CBM2587_A160210</name>
</gene>
<organism evidence="1">
    <name type="scientific">Cupriavidus taiwanensis</name>
    <dbReference type="NCBI Taxonomy" id="164546"/>
    <lineage>
        <taxon>Bacteria</taxon>
        <taxon>Pseudomonadati</taxon>
        <taxon>Pseudomonadota</taxon>
        <taxon>Betaproteobacteria</taxon>
        <taxon>Burkholderiales</taxon>
        <taxon>Burkholderiaceae</taxon>
        <taxon>Cupriavidus</taxon>
    </lineage>
</organism>
<protein>
    <submittedName>
        <fullName evidence="1">Uncharacterized protein</fullName>
    </submittedName>
</protein>
<accession>A0A375BIZ3</accession>
<reference evidence="1" key="1">
    <citation type="submission" date="2018-01" db="EMBL/GenBank/DDBJ databases">
        <authorList>
            <person name="Clerissi C."/>
        </authorList>
    </citation>
    <scope>NUCLEOTIDE SEQUENCE</scope>
    <source>
        <strain evidence="1">Cupriavidus sp. LMG 19464</strain>
    </source>
</reference>
<sequence>MRASIFVYPNGAFPGRQLQCNGLQGI</sequence>
<proteinExistence type="predicted"/>
<evidence type="ECO:0000313" key="1">
    <source>
        <dbReference type="EMBL" id="SOY46333.1"/>
    </source>
</evidence>